<organism evidence="2 3">
    <name type="scientific">Paenibacillus albus</name>
    <dbReference type="NCBI Taxonomy" id="2495582"/>
    <lineage>
        <taxon>Bacteria</taxon>
        <taxon>Bacillati</taxon>
        <taxon>Bacillota</taxon>
        <taxon>Bacilli</taxon>
        <taxon>Bacillales</taxon>
        <taxon>Paenibacillaceae</taxon>
        <taxon>Paenibacillus</taxon>
    </lineage>
</organism>
<dbReference type="PANTHER" id="PTHR30383">
    <property type="entry name" value="THIOESTERASE 1/PROTEASE 1/LYSOPHOSPHOLIPASE L1"/>
    <property type="match status" value="1"/>
</dbReference>
<dbReference type="RefSeq" id="WP_126015147.1">
    <property type="nucleotide sequence ID" value="NZ_CP034437.1"/>
</dbReference>
<evidence type="ECO:0000313" key="2">
    <source>
        <dbReference type="EMBL" id="AZN40007.1"/>
    </source>
</evidence>
<dbReference type="InterPro" id="IPR036514">
    <property type="entry name" value="SGNH_hydro_sf"/>
</dbReference>
<dbReference type="KEGG" id="palb:EJC50_10320"/>
<dbReference type="InterPro" id="IPR051532">
    <property type="entry name" value="Ester_Hydrolysis_Enzymes"/>
</dbReference>
<gene>
    <name evidence="2" type="ORF">EJC50_10320</name>
</gene>
<evidence type="ECO:0000313" key="3">
    <source>
        <dbReference type="Proteomes" id="UP000272528"/>
    </source>
</evidence>
<dbReference type="Pfam" id="PF07833">
    <property type="entry name" value="Cu_amine_oxidN1"/>
    <property type="match status" value="1"/>
</dbReference>
<dbReference type="OrthoDB" id="2987164at2"/>
<evidence type="ECO:0000259" key="1">
    <source>
        <dbReference type="Pfam" id="PF07833"/>
    </source>
</evidence>
<dbReference type="PANTHER" id="PTHR30383:SF5">
    <property type="entry name" value="SGNH HYDROLASE-TYPE ESTERASE DOMAIN-CONTAINING PROTEIN"/>
    <property type="match status" value="1"/>
</dbReference>
<dbReference type="SUPFAM" id="SSF52266">
    <property type="entry name" value="SGNH hydrolase"/>
    <property type="match status" value="1"/>
</dbReference>
<accession>A0A3Q8X6K8</accession>
<keyword evidence="3" id="KW-1185">Reference proteome</keyword>
<dbReference type="Proteomes" id="UP000272528">
    <property type="component" value="Chromosome"/>
</dbReference>
<name>A0A3Q8X6K8_9BACL</name>
<protein>
    <submittedName>
        <fullName evidence="2">Copper amine oxidase</fullName>
    </submittedName>
</protein>
<dbReference type="InterPro" id="IPR036582">
    <property type="entry name" value="Mao_N_sf"/>
</dbReference>
<dbReference type="InterPro" id="IPR012854">
    <property type="entry name" value="Cu_amine_oxidase-like_N"/>
</dbReference>
<dbReference type="InterPro" id="IPR001087">
    <property type="entry name" value="GDSL"/>
</dbReference>
<feature type="domain" description="Copper amine oxidase-like N-terminal" evidence="1">
    <location>
        <begin position="302"/>
        <end position="412"/>
    </location>
</feature>
<dbReference type="Gene3D" id="3.30.457.10">
    <property type="entry name" value="Copper amine oxidase-like, N-terminal domain"/>
    <property type="match status" value="1"/>
</dbReference>
<dbReference type="GO" id="GO:0004622">
    <property type="term" value="F:phosphatidylcholine lysophospholipase activity"/>
    <property type="evidence" value="ECO:0007669"/>
    <property type="project" value="TreeGrafter"/>
</dbReference>
<proteinExistence type="predicted"/>
<dbReference type="Gene3D" id="3.40.50.1110">
    <property type="entry name" value="SGNH hydrolase"/>
    <property type="match status" value="1"/>
</dbReference>
<dbReference type="AlphaFoldDB" id="A0A3Q8X6K8"/>
<reference evidence="3" key="1">
    <citation type="submission" date="2018-12" db="EMBL/GenBank/DDBJ databases">
        <title>Genome sequence of Peanibacillus sp.</title>
        <authorList>
            <person name="Subramani G."/>
            <person name="Srinivasan S."/>
            <person name="Kim M.K."/>
        </authorList>
    </citation>
    <scope>NUCLEOTIDE SEQUENCE [LARGE SCALE GENOMIC DNA]</scope>
    <source>
        <strain evidence="3">18JY67-1</strain>
    </source>
</reference>
<dbReference type="Pfam" id="PF00657">
    <property type="entry name" value="Lipase_GDSL"/>
    <property type="match status" value="1"/>
</dbReference>
<dbReference type="SUPFAM" id="SSF55383">
    <property type="entry name" value="Copper amine oxidase, domain N"/>
    <property type="match status" value="1"/>
</dbReference>
<sequence>MSEGKTAAVSFAAQAAPVPAPQAKVNQPLHIVAVGDSLTAGYELGMTVTSIPYGYVERVYEQALYRGNADLNNYGIIALKTTGLKGLLDAAAAGKSVTAEQIQPNLSTYPLAEETVAKSAQLVSDLKKADLVVMTIGGNDFLSLFNEIKDESLSADQLKSRLDSHLDSYIPTLESSLRTILSLNPKATLVFADQYLPVPAPSIINKAITEEQYKVLTNGVDKLRSLDEALAAKLKQEGFDVRMVDVADPFLGNEFTYTNILKGDIHPKQSGYDVMGRQFATGIWGDYRDPAPLQEGAPLRVVVNGKDLTGANKPVLKNNTTFLPMRDIATALGATLAWDGRTRTATVTSGSNKVAFTIGASTMKVNGQSMPLETPAYLQQVGGNSVTYLPLAALSKGLGYKVAYRKPIATVFIHS</sequence>
<dbReference type="EMBL" id="CP034437">
    <property type="protein sequence ID" value="AZN40007.1"/>
    <property type="molecule type" value="Genomic_DNA"/>
</dbReference>